<evidence type="ECO:0000313" key="1">
    <source>
        <dbReference type="EMBL" id="GIX82953.1"/>
    </source>
</evidence>
<dbReference type="AlphaFoldDB" id="A0AAV4NGH5"/>
<name>A0AAV4NGH5_CAEEX</name>
<gene>
    <name evidence="1" type="ORF">CEXT_781911</name>
</gene>
<dbReference type="Proteomes" id="UP001054945">
    <property type="component" value="Unassembled WGS sequence"/>
</dbReference>
<evidence type="ECO:0000313" key="2">
    <source>
        <dbReference type="Proteomes" id="UP001054945"/>
    </source>
</evidence>
<organism evidence="1 2">
    <name type="scientific">Caerostris extrusa</name>
    <name type="common">Bark spider</name>
    <name type="synonym">Caerostris bankana</name>
    <dbReference type="NCBI Taxonomy" id="172846"/>
    <lineage>
        <taxon>Eukaryota</taxon>
        <taxon>Metazoa</taxon>
        <taxon>Ecdysozoa</taxon>
        <taxon>Arthropoda</taxon>
        <taxon>Chelicerata</taxon>
        <taxon>Arachnida</taxon>
        <taxon>Araneae</taxon>
        <taxon>Araneomorphae</taxon>
        <taxon>Entelegynae</taxon>
        <taxon>Araneoidea</taxon>
        <taxon>Araneidae</taxon>
        <taxon>Caerostris</taxon>
    </lineage>
</organism>
<keyword evidence="2" id="KW-1185">Reference proteome</keyword>
<sequence length="114" mass="13322">MFDQTSDVPDYSPSFCTIRKNQATEDISLFVENESALKSVRFVGILITLNPLRKRLRTQNDESRIQVPCTTGFKYLVPQDSSMLYHRIQVFHWGENLLEGFEANNRKINRVHIF</sequence>
<reference evidence="1 2" key="1">
    <citation type="submission" date="2021-06" db="EMBL/GenBank/DDBJ databases">
        <title>Caerostris extrusa draft genome.</title>
        <authorList>
            <person name="Kono N."/>
            <person name="Arakawa K."/>
        </authorList>
    </citation>
    <scope>NUCLEOTIDE SEQUENCE [LARGE SCALE GENOMIC DNA]</scope>
</reference>
<protein>
    <submittedName>
        <fullName evidence="1">Uncharacterized protein</fullName>
    </submittedName>
</protein>
<dbReference type="EMBL" id="BPLR01003276">
    <property type="protein sequence ID" value="GIX82953.1"/>
    <property type="molecule type" value="Genomic_DNA"/>
</dbReference>
<accession>A0AAV4NGH5</accession>
<proteinExistence type="predicted"/>
<comment type="caution">
    <text evidence="1">The sequence shown here is derived from an EMBL/GenBank/DDBJ whole genome shotgun (WGS) entry which is preliminary data.</text>
</comment>